<evidence type="ECO:0000259" key="10">
    <source>
        <dbReference type="PROSITE" id="PS50011"/>
    </source>
</evidence>
<feature type="repeat" description="TPR" evidence="7">
    <location>
        <begin position="625"/>
        <end position="658"/>
    </location>
</feature>
<feature type="domain" description="Protein kinase" evidence="10">
    <location>
        <begin position="122"/>
        <end position="380"/>
    </location>
</feature>
<dbReference type="Gene3D" id="3.30.200.20">
    <property type="entry name" value="Phosphorylase Kinase, domain 1"/>
    <property type="match status" value="1"/>
</dbReference>
<evidence type="ECO:0000256" key="6">
    <source>
        <dbReference type="ARBA" id="ARBA00022840"/>
    </source>
</evidence>
<evidence type="ECO:0000256" key="7">
    <source>
        <dbReference type="PROSITE-ProRule" id="PRU00339"/>
    </source>
</evidence>
<dbReference type="Gene3D" id="1.25.40.10">
    <property type="entry name" value="Tetratricopeptide repeat domain"/>
    <property type="match status" value="1"/>
</dbReference>
<sequence>MTEERKKDDEPSHEKTVEFSQQQTSDPTMFIPKTAHSSSAPVTINEKDGVSDQTIVENHSSPQTVISGNDQTILHEEATLNSKVERQDHPTEFIHSQSDYAQKASEAIDWKNIKPGDKIGRYEIQLKIGMGGMGAVFKAFDNTLQRVVAIKLVLGISNNDRFLIEAQTTAKLNHPNIVSLYDIVELGENNFAMVMEYIDGKTLGDILREEQVLEVEQALRIIRDAARALQKAHKVQIIHRDIKPGNIMIDSGDTVKVTDFGLAKMLSVNNDVQLTQPNMILGTPAYMSPEQIQGGVVDGKSDIYSLGVTLYQLLSGQLPIVSSDLMELLAAHIQNQLVSIEEIKPEIPRNVVAIVNGMLTSDHNKRWDTQNVISAISTYLNESFDSVHRSTQREVLLEDHFFAQHMKNGQQQEKKGALCEAIFEYQKAFEKRPTAKAALEKVDALRKKVIEDIHQKMKCNSWQEAIDLCYKMQEVLPEEREVAYLRTICEGHLKNQGLKKQFAYVSIFVVIVVLLFNSLSSPTEYDWSSTEQRINTYITNREWGKALGTLEQARQLDQNNAQLIDKKIIIVEQWRTAHEKEIAGEQQQALLIYEKTRNMLEGHLREIINQQLAQCKDKIKEQTIYETYMSEGEKLLKDGSIEQAISMFNEAKKLDVDKSLKEQANRKLILASSYEKKEVIVVKNNPRPQNIHKKNTPKNRHNRHKIDPKRQHKFTKIHLATDEKWNLALRQKQQRNWEQAIVILRSMFEDPKYKLVKLDVKRQMEECFAWQYIEEAQKSIEKRQWEEAADFYLKAFQHSPGVVKALDPVKKSNMLKRFASKAQQLEKAIAQKNWQVLRSVFWRMGEEQQDLFLAHYRSQLKNMPAPQINVTLPPQAQLGKKLTFLASFSPQLQQNIQLLWNFGNGETKAGWHTSHTYYKPGTFVVKLNIDDGINYYEKVLRNYNVQGTMNVDVTWEMKELENGFYEFSVAEDFSDTFYTWKFADGNVRCGKRVRYKFAYSGRQLVELVVFSPKGKKSVKRKVNILHADHFLERRKKVYRRVQQMGNLAMAKSTVVDLPAEVVDARLAFGGAYVVLRLQDSRRLKVYSLLQRKFINDIAMPDVSSVFATGGSYLIAYSKNNNLIIVYDYLTQKIHKHKDFPHKIIDIVMGLDNDRLAFVTILEEKGRRGSERKYALMDTTTFNISPLALNTQYSYYASTRYRLNWRSDAYLYNLTCHQNSGSPWGVQWMYLRNARLETKREHNTRGYLPLELEGQYVFCSQGTILKNSPSSQIHRERSHIFPIYGSSYYVAYKKGKRYRDPGTFQIKDVYTLDVIKEVTEGQSITAHPYHVKDFHFIASAISDTMIQIKKNKMHVFSLGILGR</sequence>
<dbReference type="Pfam" id="PF00069">
    <property type="entry name" value="Pkinase"/>
    <property type="match status" value="1"/>
</dbReference>
<keyword evidence="13" id="KW-1185">Reference proteome</keyword>
<dbReference type="InterPro" id="IPR000719">
    <property type="entry name" value="Prot_kinase_dom"/>
</dbReference>
<dbReference type="RefSeq" id="WP_151971415.1">
    <property type="nucleotide sequence ID" value="NZ_AP019860.1"/>
</dbReference>
<dbReference type="InterPro" id="IPR019734">
    <property type="entry name" value="TPR_rpt"/>
</dbReference>
<dbReference type="PANTHER" id="PTHR43289:SF6">
    <property type="entry name" value="SERINE_THREONINE-PROTEIN KINASE NEKL-3"/>
    <property type="match status" value="1"/>
</dbReference>
<gene>
    <name evidence="12" type="ORF">UABAM_05802</name>
</gene>
<feature type="region of interest" description="Disordered" evidence="9">
    <location>
        <begin position="1"/>
        <end position="42"/>
    </location>
</feature>
<dbReference type="PROSITE" id="PS50005">
    <property type="entry name" value="TPR"/>
    <property type="match status" value="1"/>
</dbReference>
<evidence type="ECO:0000256" key="1">
    <source>
        <dbReference type="ARBA" id="ARBA00012513"/>
    </source>
</evidence>
<dbReference type="SUPFAM" id="SSF48452">
    <property type="entry name" value="TPR-like"/>
    <property type="match status" value="1"/>
</dbReference>
<dbReference type="InterPro" id="IPR017441">
    <property type="entry name" value="Protein_kinase_ATP_BS"/>
</dbReference>
<evidence type="ECO:0000256" key="8">
    <source>
        <dbReference type="PROSITE-ProRule" id="PRU10141"/>
    </source>
</evidence>
<protein>
    <recommendedName>
        <fullName evidence="1">non-specific serine/threonine protein kinase</fullName>
        <ecNumber evidence="1">2.7.11.1</ecNumber>
    </recommendedName>
</protein>
<evidence type="ECO:0000313" key="13">
    <source>
        <dbReference type="Proteomes" id="UP000326354"/>
    </source>
</evidence>
<dbReference type="InterPro" id="IPR011009">
    <property type="entry name" value="Kinase-like_dom_sf"/>
</dbReference>
<dbReference type="InterPro" id="IPR000601">
    <property type="entry name" value="PKD_dom"/>
</dbReference>
<evidence type="ECO:0000256" key="5">
    <source>
        <dbReference type="ARBA" id="ARBA00022777"/>
    </source>
</evidence>
<keyword evidence="6 8" id="KW-0067">ATP-binding</keyword>
<evidence type="ECO:0000259" key="11">
    <source>
        <dbReference type="PROSITE" id="PS50093"/>
    </source>
</evidence>
<dbReference type="Pfam" id="PF18911">
    <property type="entry name" value="PKD_4"/>
    <property type="match status" value="1"/>
</dbReference>
<dbReference type="EC" id="2.7.11.1" evidence="1"/>
<dbReference type="InterPro" id="IPR011990">
    <property type="entry name" value="TPR-like_helical_dom_sf"/>
</dbReference>
<dbReference type="PROSITE" id="PS50011">
    <property type="entry name" value="PROTEIN_KINASE_DOM"/>
    <property type="match status" value="1"/>
</dbReference>
<proteinExistence type="predicted"/>
<reference evidence="12 13" key="1">
    <citation type="submission" date="2019-08" db="EMBL/GenBank/DDBJ databases">
        <title>Complete genome sequence of Candidatus Uab amorphum.</title>
        <authorList>
            <person name="Shiratori T."/>
            <person name="Suzuki S."/>
            <person name="Kakizawa Y."/>
            <person name="Ishida K."/>
        </authorList>
    </citation>
    <scope>NUCLEOTIDE SEQUENCE [LARGE SCALE GENOMIC DNA]</scope>
    <source>
        <strain evidence="12 13">SRT547</strain>
    </source>
</reference>
<evidence type="ECO:0000256" key="3">
    <source>
        <dbReference type="ARBA" id="ARBA00022679"/>
    </source>
</evidence>
<evidence type="ECO:0000256" key="4">
    <source>
        <dbReference type="ARBA" id="ARBA00022741"/>
    </source>
</evidence>
<dbReference type="GO" id="GO:0004674">
    <property type="term" value="F:protein serine/threonine kinase activity"/>
    <property type="evidence" value="ECO:0007669"/>
    <property type="project" value="UniProtKB-KW"/>
</dbReference>
<evidence type="ECO:0000256" key="9">
    <source>
        <dbReference type="SAM" id="MobiDB-lite"/>
    </source>
</evidence>
<dbReference type="Gene3D" id="1.10.510.10">
    <property type="entry name" value="Transferase(Phosphotransferase) domain 1"/>
    <property type="match status" value="1"/>
</dbReference>
<keyword evidence="4 8" id="KW-0547">Nucleotide-binding</keyword>
<dbReference type="FunFam" id="1.10.510.10:FF:000021">
    <property type="entry name" value="Serine/threonine protein kinase"/>
    <property type="match status" value="1"/>
</dbReference>
<accession>A0A5S9F6N5</accession>
<feature type="compositionally biased region" description="Polar residues" evidence="9">
    <location>
        <begin position="18"/>
        <end position="27"/>
    </location>
</feature>
<evidence type="ECO:0000313" key="12">
    <source>
        <dbReference type="EMBL" id="BBM87393.1"/>
    </source>
</evidence>
<dbReference type="PROSITE" id="PS00108">
    <property type="entry name" value="PROTEIN_KINASE_ST"/>
    <property type="match status" value="1"/>
</dbReference>
<dbReference type="SMART" id="SM00220">
    <property type="entry name" value="S_TKc"/>
    <property type="match status" value="1"/>
</dbReference>
<feature type="binding site" evidence="8">
    <location>
        <position position="151"/>
    </location>
    <ligand>
        <name>ATP</name>
        <dbReference type="ChEBI" id="CHEBI:30616"/>
    </ligand>
</feature>
<dbReference type="PROSITE" id="PS50093">
    <property type="entry name" value="PKD"/>
    <property type="match status" value="1"/>
</dbReference>
<dbReference type="EMBL" id="AP019860">
    <property type="protein sequence ID" value="BBM87393.1"/>
    <property type="molecule type" value="Genomic_DNA"/>
</dbReference>
<dbReference type="InterPro" id="IPR035986">
    <property type="entry name" value="PKD_dom_sf"/>
</dbReference>
<dbReference type="InterPro" id="IPR013783">
    <property type="entry name" value="Ig-like_fold"/>
</dbReference>
<dbReference type="SUPFAM" id="SSF49299">
    <property type="entry name" value="PKD domain"/>
    <property type="match status" value="2"/>
</dbReference>
<dbReference type="SMART" id="SM00089">
    <property type="entry name" value="PKD"/>
    <property type="match status" value="2"/>
</dbReference>
<keyword evidence="3" id="KW-0808">Transferase</keyword>
<dbReference type="SUPFAM" id="SSF56112">
    <property type="entry name" value="Protein kinase-like (PK-like)"/>
    <property type="match status" value="1"/>
</dbReference>
<dbReference type="CDD" id="cd14014">
    <property type="entry name" value="STKc_PknB_like"/>
    <property type="match status" value="1"/>
</dbReference>
<dbReference type="SMART" id="SM00028">
    <property type="entry name" value="TPR"/>
    <property type="match status" value="3"/>
</dbReference>
<feature type="compositionally biased region" description="Basic and acidic residues" evidence="9">
    <location>
        <begin position="1"/>
        <end position="17"/>
    </location>
</feature>
<organism evidence="12 13">
    <name type="scientific">Uabimicrobium amorphum</name>
    <dbReference type="NCBI Taxonomy" id="2596890"/>
    <lineage>
        <taxon>Bacteria</taxon>
        <taxon>Pseudomonadati</taxon>
        <taxon>Planctomycetota</taxon>
        <taxon>Candidatus Uabimicrobiia</taxon>
        <taxon>Candidatus Uabimicrobiales</taxon>
        <taxon>Candidatus Uabimicrobiaceae</taxon>
        <taxon>Candidatus Uabimicrobium</taxon>
    </lineage>
</organism>
<dbReference type="Gene3D" id="2.60.40.10">
    <property type="entry name" value="Immunoglobulins"/>
    <property type="match status" value="1"/>
</dbReference>
<dbReference type="InterPro" id="IPR008271">
    <property type="entry name" value="Ser/Thr_kinase_AS"/>
</dbReference>
<dbReference type="KEGG" id="uam:UABAM_05802"/>
<name>A0A5S9F6N5_UABAM</name>
<keyword evidence="7" id="KW-0802">TPR repeat</keyword>
<keyword evidence="5 12" id="KW-0418">Kinase</keyword>
<dbReference type="OrthoDB" id="9801841at2"/>
<dbReference type="Proteomes" id="UP000326354">
    <property type="component" value="Chromosome"/>
</dbReference>
<feature type="domain" description="PKD" evidence="11">
    <location>
        <begin position="900"/>
        <end position="934"/>
    </location>
</feature>
<dbReference type="GO" id="GO:0005524">
    <property type="term" value="F:ATP binding"/>
    <property type="evidence" value="ECO:0007669"/>
    <property type="project" value="UniProtKB-UniRule"/>
</dbReference>
<evidence type="ECO:0000256" key="2">
    <source>
        <dbReference type="ARBA" id="ARBA00022527"/>
    </source>
</evidence>
<keyword evidence="2" id="KW-0723">Serine/threonine-protein kinase</keyword>
<dbReference type="PANTHER" id="PTHR43289">
    <property type="entry name" value="MITOGEN-ACTIVATED PROTEIN KINASE KINASE KINASE 20-RELATED"/>
    <property type="match status" value="1"/>
</dbReference>
<dbReference type="PROSITE" id="PS00107">
    <property type="entry name" value="PROTEIN_KINASE_ATP"/>
    <property type="match status" value="1"/>
</dbReference>
<dbReference type="InterPro" id="IPR022409">
    <property type="entry name" value="PKD/Chitinase_dom"/>
</dbReference>
<dbReference type="CDD" id="cd00146">
    <property type="entry name" value="PKD"/>
    <property type="match status" value="1"/>
</dbReference>